<keyword evidence="2" id="KW-1185">Reference proteome</keyword>
<accession>A0AA88M3Y4</accession>
<dbReference type="Proteomes" id="UP001187415">
    <property type="component" value="Unassembled WGS sequence"/>
</dbReference>
<name>A0AA88M3Y4_CHASR</name>
<proteinExistence type="predicted"/>
<gene>
    <name evidence="1" type="ORF">Q5P01_017986</name>
</gene>
<evidence type="ECO:0000313" key="1">
    <source>
        <dbReference type="EMBL" id="KAK2830055.1"/>
    </source>
</evidence>
<evidence type="ECO:0000313" key="2">
    <source>
        <dbReference type="Proteomes" id="UP001187415"/>
    </source>
</evidence>
<reference evidence="1" key="1">
    <citation type="submission" date="2023-07" db="EMBL/GenBank/DDBJ databases">
        <title>Chromosome-level Genome Assembly of Striped Snakehead (Channa striata).</title>
        <authorList>
            <person name="Liu H."/>
        </authorList>
    </citation>
    <scope>NUCLEOTIDE SEQUENCE</scope>
    <source>
        <strain evidence="1">Gz</strain>
        <tissue evidence="1">Muscle</tissue>
    </source>
</reference>
<dbReference type="AlphaFoldDB" id="A0AA88M3Y4"/>
<protein>
    <submittedName>
        <fullName evidence="1">Uncharacterized protein</fullName>
    </submittedName>
</protein>
<dbReference type="EMBL" id="JAUPFM010000014">
    <property type="protein sequence ID" value="KAK2830055.1"/>
    <property type="molecule type" value="Genomic_DNA"/>
</dbReference>
<organism evidence="1 2">
    <name type="scientific">Channa striata</name>
    <name type="common">Snakehead murrel</name>
    <name type="synonym">Ophicephalus striatus</name>
    <dbReference type="NCBI Taxonomy" id="64152"/>
    <lineage>
        <taxon>Eukaryota</taxon>
        <taxon>Metazoa</taxon>
        <taxon>Chordata</taxon>
        <taxon>Craniata</taxon>
        <taxon>Vertebrata</taxon>
        <taxon>Euteleostomi</taxon>
        <taxon>Actinopterygii</taxon>
        <taxon>Neopterygii</taxon>
        <taxon>Teleostei</taxon>
        <taxon>Neoteleostei</taxon>
        <taxon>Acanthomorphata</taxon>
        <taxon>Anabantaria</taxon>
        <taxon>Anabantiformes</taxon>
        <taxon>Channoidei</taxon>
        <taxon>Channidae</taxon>
        <taxon>Channa</taxon>
    </lineage>
</organism>
<sequence>MSIYDLSQQTQSRRIRDKLRQIEGTRAKGHCDKCQKQLSNCENTFAALRTLVLKSERLLERRSAGINLLLSCPTGTRSPCQTSRTVFLGKISSEINE</sequence>
<comment type="caution">
    <text evidence="1">The sequence shown here is derived from an EMBL/GenBank/DDBJ whole genome shotgun (WGS) entry which is preliminary data.</text>
</comment>